<evidence type="ECO:0000313" key="1">
    <source>
        <dbReference type="EMBL" id="ATI15685.1"/>
    </source>
</evidence>
<sequence>MQVHNVKNLRALVETAQLLTDAERVELLADLRAEEFWSGRAPALNDELLALRPLEVFARTIANGGELPAARVDDLHKALMHLDAVREEQEKKAKRSGKA</sequence>
<evidence type="ECO:0000313" key="2">
    <source>
        <dbReference type="Proteomes" id="UP000228765"/>
    </source>
</evidence>
<proteinExistence type="predicted"/>
<dbReference type="GeneID" id="54982941"/>
<dbReference type="RefSeq" id="YP_009792733.1">
    <property type="nucleotide sequence ID" value="NC_047861.1"/>
</dbReference>
<organism evidence="1 2">
    <name type="scientific">Bordetella phage vB_BbrM_PHB04</name>
    <dbReference type="NCBI Taxonomy" id="2029657"/>
    <lineage>
        <taxon>Viruses</taxon>
        <taxon>Duplodnaviria</taxon>
        <taxon>Heunggongvirae</taxon>
        <taxon>Uroviricota</taxon>
        <taxon>Caudoviricetes</taxon>
        <taxon>Phabquatrovirus</taxon>
        <taxon>Phabquatrovirus PHB04</taxon>
    </lineage>
</organism>
<protein>
    <submittedName>
        <fullName evidence="1">Uncharacterized protein</fullName>
    </submittedName>
</protein>
<dbReference type="KEGG" id="vg:54982941"/>
<accession>A0A291L9Y0</accession>
<dbReference type="Proteomes" id="UP000228765">
    <property type="component" value="Segment"/>
</dbReference>
<name>A0A291L9Y0_9CAUD</name>
<keyword evidence="2" id="KW-1185">Reference proteome</keyword>
<reference evidence="1 2" key="1">
    <citation type="submission" date="2017-08" db="EMBL/GenBank/DDBJ databases">
        <title>Complete genome sequence of a novel bacteriophage infecting Bordetella bronchiseptica.</title>
        <authorList>
            <person name="Chen Y."/>
            <person name="Song J."/>
            <person name="Wu B."/>
        </authorList>
    </citation>
    <scope>NUCLEOTIDE SEQUENCE [LARGE SCALE GENOMIC DNA]</scope>
</reference>
<dbReference type="EMBL" id="MF663786">
    <property type="protein sequence ID" value="ATI15685.1"/>
    <property type="molecule type" value="Genomic_DNA"/>
</dbReference>